<evidence type="ECO:0000256" key="1">
    <source>
        <dbReference type="ARBA" id="ARBA00022676"/>
    </source>
</evidence>
<name>A0A2M8LZK1_9ACTN</name>
<reference evidence="5 6" key="1">
    <citation type="submission" date="2017-11" db="EMBL/GenBank/DDBJ databases">
        <title>Streptomyces carmine sp. nov., a novel actinomycete isolated from Sophora alopecuroides in Xinjiang, China.</title>
        <authorList>
            <person name="Wang Y."/>
            <person name="Luo X."/>
            <person name="Wan C."/>
            <person name="Zhang L."/>
        </authorList>
    </citation>
    <scope>NUCLEOTIDE SEQUENCE [LARGE SCALE GENOMIC DNA]</scope>
    <source>
        <strain evidence="5 6">TRM SA0054</strain>
    </source>
</reference>
<evidence type="ECO:0000313" key="5">
    <source>
        <dbReference type="EMBL" id="PJE97393.1"/>
    </source>
</evidence>
<evidence type="ECO:0000256" key="3">
    <source>
        <dbReference type="SAM" id="MobiDB-lite"/>
    </source>
</evidence>
<dbReference type="EMBL" id="PGGW01000040">
    <property type="protein sequence ID" value="PJE97393.1"/>
    <property type="molecule type" value="Genomic_DNA"/>
</dbReference>
<dbReference type="PANTHER" id="PTHR43363:SF1">
    <property type="entry name" value="HYPOXANTHINE-GUANINE PHOSPHORIBOSYLTRANSFERASE"/>
    <property type="match status" value="1"/>
</dbReference>
<dbReference type="PANTHER" id="PTHR43363">
    <property type="entry name" value="HYPOXANTHINE PHOSPHORIBOSYLTRANSFERASE"/>
    <property type="match status" value="1"/>
</dbReference>
<evidence type="ECO:0000313" key="6">
    <source>
        <dbReference type="Proteomes" id="UP000230407"/>
    </source>
</evidence>
<feature type="domain" description="Phosphoribosyltransferase" evidence="4">
    <location>
        <begin position="27"/>
        <end position="175"/>
    </location>
</feature>
<keyword evidence="2 5" id="KW-0808">Transferase</keyword>
<dbReference type="InterPro" id="IPR029057">
    <property type="entry name" value="PRTase-like"/>
</dbReference>
<proteinExistence type="predicted"/>
<keyword evidence="1 5" id="KW-0328">Glycosyltransferase</keyword>
<accession>A0A2M8LZK1</accession>
<dbReference type="InterPro" id="IPR000836">
    <property type="entry name" value="PRTase_dom"/>
</dbReference>
<keyword evidence="6" id="KW-1185">Reference proteome</keyword>
<dbReference type="CDD" id="cd06223">
    <property type="entry name" value="PRTases_typeI"/>
    <property type="match status" value="1"/>
</dbReference>
<protein>
    <submittedName>
        <fullName evidence="5">Phosphoribosyltransferase</fullName>
    </submittedName>
</protein>
<dbReference type="Gene3D" id="3.40.50.2020">
    <property type="match status" value="1"/>
</dbReference>
<dbReference type="RefSeq" id="WP_100201935.1">
    <property type="nucleotide sequence ID" value="NZ_PGGW01000040.1"/>
</dbReference>
<comment type="caution">
    <text evidence="5">The sequence shown here is derived from an EMBL/GenBank/DDBJ whole genome shotgun (WGS) entry which is preliminary data.</text>
</comment>
<dbReference type="GO" id="GO:0016757">
    <property type="term" value="F:glycosyltransferase activity"/>
    <property type="evidence" value="ECO:0007669"/>
    <property type="project" value="UniProtKB-KW"/>
</dbReference>
<dbReference type="SUPFAM" id="SSF53271">
    <property type="entry name" value="PRTase-like"/>
    <property type="match status" value="1"/>
</dbReference>
<evidence type="ECO:0000256" key="2">
    <source>
        <dbReference type="ARBA" id="ARBA00022679"/>
    </source>
</evidence>
<dbReference type="Pfam" id="PF00156">
    <property type="entry name" value="Pribosyltran"/>
    <property type="match status" value="1"/>
</dbReference>
<organism evidence="5 6">
    <name type="scientific">Streptomyces carminius</name>
    <dbReference type="NCBI Taxonomy" id="2665496"/>
    <lineage>
        <taxon>Bacteria</taxon>
        <taxon>Bacillati</taxon>
        <taxon>Actinomycetota</taxon>
        <taxon>Actinomycetes</taxon>
        <taxon>Kitasatosporales</taxon>
        <taxon>Streptomycetaceae</taxon>
        <taxon>Streptomyces</taxon>
    </lineage>
</organism>
<evidence type="ECO:0000259" key="4">
    <source>
        <dbReference type="Pfam" id="PF00156"/>
    </source>
</evidence>
<dbReference type="AlphaFoldDB" id="A0A2M8LZK1"/>
<sequence length="195" mass="20682">MSRPHSTSRPEEAGGQPGMWSRRGPYLLDWGSFGELVGDLAAQVRADGFAPDCVLAVARGGLAAAGALTCILDVPVMHTVRVRRTADDSRYAAKREPVVEASGHSAPLPGDRVLVVDDIVGTGVTADAVAGYLATAGVPDGGVRLAALVRNHRSARTPDYCSAVIDDWIVFPWEADREPVEGCRPFPAELRVRPS</sequence>
<feature type="region of interest" description="Disordered" evidence="3">
    <location>
        <begin position="1"/>
        <end position="20"/>
    </location>
</feature>
<dbReference type="Proteomes" id="UP000230407">
    <property type="component" value="Unassembled WGS sequence"/>
</dbReference>
<gene>
    <name evidence="5" type="ORF">CUT44_11940</name>
</gene>